<feature type="transmembrane region" description="Helical" evidence="6">
    <location>
        <begin position="180"/>
        <end position="203"/>
    </location>
</feature>
<dbReference type="InterPro" id="IPR000276">
    <property type="entry name" value="GPCR_Rhodpsn"/>
</dbReference>
<feature type="transmembrane region" description="Helical" evidence="6">
    <location>
        <begin position="236"/>
        <end position="257"/>
    </location>
</feature>
<dbReference type="EMBL" id="BAAFSV010000005">
    <property type="protein sequence ID" value="GAB1319122.1"/>
    <property type="molecule type" value="Genomic_DNA"/>
</dbReference>
<reference evidence="7 8" key="1">
    <citation type="submission" date="2024-09" db="EMBL/GenBank/DDBJ databases">
        <title>Itraconazole resistance in Madurella fahalii resulting from another homologue of gene encoding cytochrome P450 14-alpha sterol demethylase (CYP51).</title>
        <authorList>
            <person name="Yoshioka I."/>
            <person name="Fahal A.H."/>
            <person name="Kaneko S."/>
            <person name="Yaguchi T."/>
        </authorList>
    </citation>
    <scope>NUCLEOTIDE SEQUENCE [LARGE SCALE GENOMIC DNA]</scope>
    <source>
        <strain evidence="7 8">IFM 68171</strain>
    </source>
</reference>
<gene>
    <name evidence="7" type="ORF">MFIFM68171_09332</name>
</gene>
<dbReference type="PANTHER" id="PTHR23112:SF37">
    <property type="entry name" value="G PROTEIN-COUPLED RECEPTOR GPR1"/>
    <property type="match status" value="1"/>
</dbReference>
<keyword evidence="8" id="KW-1185">Reference proteome</keyword>
<dbReference type="Gene3D" id="1.20.1070.10">
    <property type="entry name" value="Rhodopsin 7-helix transmembrane proteins"/>
    <property type="match status" value="1"/>
</dbReference>
<evidence type="ECO:0000256" key="2">
    <source>
        <dbReference type="ARBA" id="ARBA00022692"/>
    </source>
</evidence>
<dbReference type="SUPFAM" id="SSF81321">
    <property type="entry name" value="Family A G protein-coupled receptor-like"/>
    <property type="match status" value="1"/>
</dbReference>
<organism evidence="7 8">
    <name type="scientific">Madurella fahalii</name>
    <dbReference type="NCBI Taxonomy" id="1157608"/>
    <lineage>
        <taxon>Eukaryota</taxon>
        <taxon>Fungi</taxon>
        <taxon>Dikarya</taxon>
        <taxon>Ascomycota</taxon>
        <taxon>Pezizomycotina</taxon>
        <taxon>Sordariomycetes</taxon>
        <taxon>Sordariomycetidae</taxon>
        <taxon>Sordariales</taxon>
        <taxon>Sordariales incertae sedis</taxon>
        <taxon>Madurella</taxon>
    </lineage>
</organism>
<comment type="caution">
    <text evidence="7">The sequence shown here is derived from an EMBL/GenBank/DDBJ whole genome shotgun (WGS) entry which is preliminary data.</text>
</comment>
<feature type="region of interest" description="Disordered" evidence="5">
    <location>
        <begin position="464"/>
        <end position="483"/>
    </location>
</feature>
<feature type="transmembrane region" description="Helical" evidence="6">
    <location>
        <begin position="366"/>
        <end position="389"/>
    </location>
</feature>
<feature type="transmembrane region" description="Helical" evidence="6">
    <location>
        <begin position="154"/>
        <end position="173"/>
    </location>
</feature>
<keyword evidence="4 6" id="KW-0472">Membrane</keyword>
<protein>
    <submittedName>
        <fullName evidence="7">Glucose receptor Git3 N-terminal domain-containing protein</fullName>
    </submittedName>
</protein>
<dbReference type="PANTHER" id="PTHR23112">
    <property type="entry name" value="G PROTEIN-COUPLED RECEPTOR 157-RELATED"/>
    <property type="match status" value="1"/>
</dbReference>
<keyword evidence="7" id="KW-0675">Receptor</keyword>
<dbReference type="GeneID" id="98180074"/>
<evidence type="ECO:0000256" key="6">
    <source>
        <dbReference type="SAM" id="Phobius"/>
    </source>
</evidence>
<evidence type="ECO:0000256" key="1">
    <source>
        <dbReference type="ARBA" id="ARBA00004141"/>
    </source>
</evidence>
<comment type="subcellular location">
    <subcellularLocation>
        <location evidence="1">Membrane</location>
        <topology evidence="1">Multi-pass membrane protein</topology>
    </subcellularLocation>
</comment>
<evidence type="ECO:0000256" key="4">
    <source>
        <dbReference type="ARBA" id="ARBA00023136"/>
    </source>
</evidence>
<dbReference type="RefSeq" id="XP_070920852.1">
    <property type="nucleotide sequence ID" value="XM_071064751.1"/>
</dbReference>
<evidence type="ECO:0000313" key="8">
    <source>
        <dbReference type="Proteomes" id="UP001628179"/>
    </source>
</evidence>
<sequence>MADHFVLDKESDDLVPLPVGHRQGLMAVTIFASLSFASSTAVLLYLTVKLVRWHLGRWREFRQPVEEPTSLPVDLSLGLAERHFAGDESKQRVSSTRKKAHPNQFLVLIYNLLLADIHQAGAFMLNVSWLGRNGIVIRTPVCWAQGWLVSTGDLSSSLFIGAIAIHTYLAVVWKYTLPQWVVYATVVALWVFNYFLFILGIVITRNGKDGGGFYVRAAGWCWINIRYENLRLHLHYLWIFITLALTSILYTLIFISLRKNRHRHPPHRHHLHTQTNPSQVRLPTTTTDDIYASSATYINANSNPDDSILSSPDEVLPVAANTNCNKAHSHEQTTTVSTVNATTIDRLETEDNNSNDTRPGGHHKAFLLYPVIYVICTAPLALGRIATMAGVDVPISYFCTAGALITSNGWLDVLLWGVTRHTLLFSSDVGAEESGLDTFTFMRTPAGRRYGNLVWVEGGASSGAGTGAGASTGTGYDQGRRHEEEKRGLWGKLFRWGERRRGMGMGWRVLGTGRGLAGGGGGGTGRRQGKERVKLPVGEEGLAIQMDMVTTVVVEAAEDRSSGPLGEANAAGVEGRGMDGSWSGHDRVHLRAKSSREYEAAGRFLTGEELIESLSR</sequence>
<proteinExistence type="predicted"/>
<feature type="region of interest" description="Disordered" evidence="5">
    <location>
        <begin position="560"/>
        <end position="584"/>
    </location>
</feature>
<evidence type="ECO:0000256" key="5">
    <source>
        <dbReference type="SAM" id="MobiDB-lite"/>
    </source>
</evidence>
<name>A0ABQ0GMY2_9PEZI</name>
<evidence type="ECO:0000256" key="3">
    <source>
        <dbReference type="ARBA" id="ARBA00022989"/>
    </source>
</evidence>
<dbReference type="Pfam" id="PF00001">
    <property type="entry name" value="7tm_1"/>
    <property type="match status" value="1"/>
</dbReference>
<dbReference type="Proteomes" id="UP001628179">
    <property type="component" value="Unassembled WGS sequence"/>
</dbReference>
<evidence type="ECO:0000313" key="7">
    <source>
        <dbReference type="EMBL" id="GAB1319122.1"/>
    </source>
</evidence>
<keyword evidence="2 6" id="KW-0812">Transmembrane</keyword>
<accession>A0ABQ0GMY2</accession>
<keyword evidence="3 6" id="KW-1133">Transmembrane helix</keyword>
<feature type="transmembrane region" description="Helical" evidence="6">
    <location>
        <begin position="105"/>
        <end position="125"/>
    </location>
</feature>
<feature type="transmembrane region" description="Helical" evidence="6">
    <location>
        <begin position="24"/>
        <end position="48"/>
    </location>
</feature>